<accession>A0A3M2M6J8</accession>
<protein>
    <submittedName>
        <fullName evidence="3">XRE family transcriptional regulator</fullName>
    </submittedName>
</protein>
<evidence type="ECO:0000313" key="3">
    <source>
        <dbReference type="EMBL" id="RMI44483.1"/>
    </source>
</evidence>
<organism evidence="3 4">
    <name type="scientific">Actinomadura harenae</name>
    <dbReference type="NCBI Taxonomy" id="2483351"/>
    <lineage>
        <taxon>Bacteria</taxon>
        <taxon>Bacillati</taxon>
        <taxon>Actinomycetota</taxon>
        <taxon>Actinomycetes</taxon>
        <taxon>Streptosporangiales</taxon>
        <taxon>Thermomonosporaceae</taxon>
        <taxon>Actinomadura</taxon>
    </lineage>
</organism>
<feature type="domain" description="HTH cro/C1-type" evidence="2">
    <location>
        <begin position="21"/>
        <end position="64"/>
    </location>
</feature>
<dbReference type="Proteomes" id="UP000282674">
    <property type="component" value="Unassembled WGS sequence"/>
</dbReference>
<name>A0A3M2M6J8_9ACTN</name>
<evidence type="ECO:0000259" key="2">
    <source>
        <dbReference type="PROSITE" id="PS50943"/>
    </source>
</evidence>
<dbReference type="AlphaFoldDB" id="A0A3M2M6J8"/>
<proteinExistence type="predicted"/>
<dbReference type="SUPFAM" id="SSF47413">
    <property type="entry name" value="lambda repressor-like DNA-binding domains"/>
    <property type="match status" value="1"/>
</dbReference>
<dbReference type="PROSITE" id="PS50943">
    <property type="entry name" value="HTH_CROC1"/>
    <property type="match status" value="1"/>
</dbReference>
<dbReference type="InterPro" id="IPR010982">
    <property type="entry name" value="Lambda_DNA-bd_dom_sf"/>
</dbReference>
<sequence>MVAAESLDRFESLWFYMAFYLRFERQKHQLSQSQMGQIMGINKYGVSNFEAGRNRLTQEQARRIDQKWETGGFWEGMRGFALKYGRNEEWAKQLRDFETGAMVVKMYHGRVIPVPLQTEDYARALITAGRMVVDVEEAVRARMARQALLLEQLPRMRLWILLDQRALEEAPNGDPALMRAQLAHIRELSERVSVRVVPRSVHAHIGVDGDFELITTASGKDVAYVWAQLGGRLVGDSTEVRVLSQRYDTIGAQAKSEDDSRESIRKSEGAP</sequence>
<dbReference type="RefSeq" id="WP_122194545.1">
    <property type="nucleotide sequence ID" value="NZ_JBHSKC010000006.1"/>
</dbReference>
<gene>
    <name evidence="3" type="ORF">EBO15_12615</name>
</gene>
<dbReference type="EMBL" id="RFFG01000018">
    <property type="protein sequence ID" value="RMI44483.1"/>
    <property type="molecule type" value="Genomic_DNA"/>
</dbReference>
<dbReference type="CDD" id="cd00093">
    <property type="entry name" value="HTH_XRE"/>
    <property type="match status" value="1"/>
</dbReference>
<comment type="caution">
    <text evidence="3">The sequence shown here is derived from an EMBL/GenBank/DDBJ whole genome shotgun (WGS) entry which is preliminary data.</text>
</comment>
<feature type="compositionally biased region" description="Basic and acidic residues" evidence="1">
    <location>
        <begin position="255"/>
        <end position="271"/>
    </location>
</feature>
<dbReference type="InterPro" id="IPR001387">
    <property type="entry name" value="Cro/C1-type_HTH"/>
</dbReference>
<dbReference type="Pfam" id="PF19054">
    <property type="entry name" value="DUF5753"/>
    <property type="match status" value="1"/>
</dbReference>
<dbReference type="Gene3D" id="1.10.260.40">
    <property type="entry name" value="lambda repressor-like DNA-binding domains"/>
    <property type="match status" value="1"/>
</dbReference>
<keyword evidence="4" id="KW-1185">Reference proteome</keyword>
<evidence type="ECO:0000313" key="4">
    <source>
        <dbReference type="Proteomes" id="UP000282674"/>
    </source>
</evidence>
<dbReference type="OrthoDB" id="3458546at2"/>
<dbReference type="GO" id="GO:0003677">
    <property type="term" value="F:DNA binding"/>
    <property type="evidence" value="ECO:0007669"/>
    <property type="project" value="InterPro"/>
</dbReference>
<reference evidence="3 4" key="1">
    <citation type="submission" date="2018-10" db="EMBL/GenBank/DDBJ databases">
        <title>Isolation from soil.</title>
        <authorList>
            <person name="Hu J."/>
        </authorList>
    </citation>
    <scope>NUCLEOTIDE SEQUENCE [LARGE SCALE GENOMIC DNA]</scope>
    <source>
        <strain evidence="3 4">NEAU-Ht49</strain>
    </source>
</reference>
<feature type="region of interest" description="Disordered" evidence="1">
    <location>
        <begin position="251"/>
        <end position="271"/>
    </location>
</feature>
<dbReference type="InterPro" id="IPR043917">
    <property type="entry name" value="DUF5753"/>
</dbReference>
<evidence type="ECO:0000256" key="1">
    <source>
        <dbReference type="SAM" id="MobiDB-lite"/>
    </source>
</evidence>